<evidence type="ECO:0000256" key="1">
    <source>
        <dbReference type="ARBA" id="ARBA00022670"/>
    </source>
</evidence>
<dbReference type="EMBL" id="JALNTZ010000007">
    <property type="protein sequence ID" value="KAJ3646597.1"/>
    <property type="molecule type" value="Genomic_DNA"/>
</dbReference>
<proteinExistence type="predicted"/>
<sequence>MEEVLSELLTTIRSSRIAPDQINLPPFRPDVDDATSWLQQADATKVEFSWSDLQILGRIGSFLTGESKLWFDNWVPPPTTRNWTTFKQDFLESFPPKKILGRLLHEASACRSSDFNTYTAYVRQKVTLLRHLRKIIDELLSHGIIRTSTSPFASPILLVKKKQGSYRMCVDFRELNAHTVKDKYPMPRIDDQLDRLGRGKFFTSLDLASGFHQIPIHDNSIHKTGFVTPEGHFEYLRMPFGLANAPAVFQRAINAALGDLKYTMALVYMDDILILQT</sequence>
<evidence type="ECO:0000313" key="9">
    <source>
        <dbReference type="EMBL" id="KAJ3646597.1"/>
    </source>
</evidence>
<dbReference type="Gene3D" id="3.30.70.270">
    <property type="match status" value="1"/>
</dbReference>
<dbReference type="GO" id="GO:0008233">
    <property type="term" value="F:peptidase activity"/>
    <property type="evidence" value="ECO:0007669"/>
    <property type="project" value="UniProtKB-KW"/>
</dbReference>
<keyword evidence="7" id="KW-0695">RNA-directed DNA polymerase</keyword>
<dbReference type="Gene3D" id="3.10.10.10">
    <property type="entry name" value="HIV Type 1 Reverse Transcriptase, subunit A, domain 1"/>
    <property type="match status" value="1"/>
</dbReference>
<evidence type="ECO:0000256" key="6">
    <source>
        <dbReference type="ARBA" id="ARBA00022801"/>
    </source>
</evidence>
<keyword evidence="5" id="KW-0255">Endonuclease</keyword>
<dbReference type="GO" id="GO:0006508">
    <property type="term" value="P:proteolysis"/>
    <property type="evidence" value="ECO:0007669"/>
    <property type="project" value="UniProtKB-KW"/>
</dbReference>
<dbReference type="InterPro" id="IPR043128">
    <property type="entry name" value="Rev_trsase/Diguanyl_cyclase"/>
</dbReference>
<evidence type="ECO:0000256" key="2">
    <source>
        <dbReference type="ARBA" id="ARBA00022679"/>
    </source>
</evidence>
<evidence type="ECO:0000256" key="3">
    <source>
        <dbReference type="ARBA" id="ARBA00022695"/>
    </source>
</evidence>
<keyword evidence="6" id="KW-0378">Hydrolase</keyword>
<keyword evidence="3" id="KW-0548">Nucleotidyltransferase</keyword>
<dbReference type="InterPro" id="IPR043502">
    <property type="entry name" value="DNA/RNA_pol_sf"/>
</dbReference>
<evidence type="ECO:0000313" key="10">
    <source>
        <dbReference type="Proteomes" id="UP001168821"/>
    </source>
</evidence>
<dbReference type="PANTHER" id="PTHR24559:SF444">
    <property type="entry name" value="REVERSE TRANSCRIPTASE DOMAIN-CONTAINING PROTEIN"/>
    <property type="match status" value="1"/>
</dbReference>
<dbReference type="AlphaFoldDB" id="A0AA38M8K1"/>
<keyword evidence="1" id="KW-0645">Protease</keyword>
<keyword evidence="10" id="KW-1185">Reference proteome</keyword>
<name>A0AA38M8K1_9CUCU</name>
<evidence type="ECO:0000256" key="5">
    <source>
        <dbReference type="ARBA" id="ARBA00022759"/>
    </source>
</evidence>
<dbReference type="Pfam" id="PF00078">
    <property type="entry name" value="RVT_1"/>
    <property type="match status" value="1"/>
</dbReference>
<organism evidence="9 10">
    <name type="scientific">Zophobas morio</name>
    <dbReference type="NCBI Taxonomy" id="2755281"/>
    <lineage>
        <taxon>Eukaryota</taxon>
        <taxon>Metazoa</taxon>
        <taxon>Ecdysozoa</taxon>
        <taxon>Arthropoda</taxon>
        <taxon>Hexapoda</taxon>
        <taxon>Insecta</taxon>
        <taxon>Pterygota</taxon>
        <taxon>Neoptera</taxon>
        <taxon>Endopterygota</taxon>
        <taxon>Coleoptera</taxon>
        <taxon>Polyphaga</taxon>
        <taxon>Cucujiformia</taxon>
        <taxon>Tenebrionidae</taxon>
        <taxon>Zophobas</taxon>
    </lineage>
</organism>
<comment type="caution">
    <text evidence="9">The sequence shown here is derived from an EMBL/GenBank/DDBJ whole genome shotgun (WGS) entry which is preliminary data.</text>
</comment>
<dbReference type="CDD" id="cd01647">
    <property type="entry name" value="RT_LTR"/>
    <property type="match status" value="1"/>
</dbReference>
<accession>A0AA38M8K1</accession>
<dbReference type="PANTHER" id="PTHR24559">
    <property type="entry name" value="TRANSPOSON TY3-I GAG-POL POLYPROTEIN"/>
    <property type="match status" value="1"/>
</dbReference>
<keyword evidence="2" id="KW-0808">Transferase</keyword>
<evidence type="ECO:0000259" key="8">
    <source>
        <dbReference type="PROSITE" id="PS50878"/>
    </source>
</evidence>
<dbReference type="GO" id="GO:0003964">
    <property type="term" value="F:RNA-directed DNA polymerase activity"/>
    <property type="evidence" value="ECO:0007669"/>
    <property type="project" value="UniProtKB-KW"/>
</dbReference>
<evidence type="ECO:0000256" key="4">
    <source>
        <dbReference type="ARBA" id="ARBA00022722"/>
    </source>
</evidence>
<reference evidence="9" key="1">
    <citation type="journal article" date="2023" name="G3 (Bethesda)">
        <title>Whole genome assemblies of Zophobas morio and Tenebrio molitor.</title>
        <authorList>
            <person name="Kaur S."/>
            <person name="Stinson S.A."/>
            <person name="diCenzo G.C."/>
        </authorList>
    </citation>
    <scope>NUCLEOTIDE SEQUENCE</scope>
    <source>
        <strain evidence="9">QUZm001</strain>
    </source>
</reference>
<dbReference type="GO" id="GO:0004519">
    <property type="term" value="F:endonuclease activity"/>
    <property type="evidence" value="ECO:0007669"/>
    <property type="project" value="UniProtKB-KW"/>
</dbReference>
<gene>
    <name evidence="9" type="ORF">Zmor_024178</name>
</gene>
<dbReference type="InterPro" id="IPR000477">
    <property type="entry name" value="RT_dom"/>
</dbReference>
<dbReference type="SUPFAM" id="SSF56672">
    <property type="entry name" value="DNA/RNA polymerases"/>
    <property type="match status" value="1"/>
</dbReference>
<keyword evidence="4" id="KW-0540">Nuclease</keyword>
<dbReference type="Proteomes" id="UP001168821">
    <property type="component" value="Unassembled WGS sequence"/>
</dbReference>
<dbReference type="PROSITE" id="PS50878">
    <property type="entry name" value="RT_POL"/>
    <property type="match status" value="1"/>
</dbReference>
<dbReference type="InterPro" id="IPR053134">
    <property type="entry name" value="RNA-dir_DNA_polymerase"/>
</dbReference>
<feature type="domain" description="Reverse transcriptase" evidence="8">
    <location>
        <begin position="140"/>
        <end position="277"/>
    </location>
</feature>
<dbReference type="FunFam" id="3.10.10.10:FF:000007">
    <property type="entry name" value="Retrovirus-related Pol polyprotein from transposon 17.6-like Protein"/>
    <property type="match status" value="1"/>
</dbReference>
<evidence type="ECO:0000256" key="7">
    <source>
        <dbReference type="ARBA" id="ARBA00022918"/>
    </source>
</evidence>
<protein>
    <recommendedName>
        <fullName evidence="8">Reverse transcriptase domain-containing protein</fullName>
    </recommendedName>
</protein>